<proteinExistence type="predicted"/>
<dbReference type="InParanoid" id="W7XHI6"/>
<sequence length="76" mass="9181">MLTSCTTEPSKYFKQLTNDQYLKCLQFIQTFIYFFISQSKKKNIKKQISMQIQNYYYLKTISISQQENKGQLILNY</sequence>
<evidence type="ECO:0000313" key="2">
    <source>
        <dbReference type="Proteomes" id="UP000009168"/>
    </source>
</evidence>
<protein>
    <submittedName>
        <fullName evidence="1">Uncharacterized protein</fullName>
    </submittedName>
</protein>
<reference evidence="2" key="1">
    <citation type="journal article" date="2006" name="PLoS Biol.">
        <title>Macronuclear genome sequence of the ciliate Tetrahymena thermophila, a model eukaryote.</title>
        <authorList>
            <person name="Eisen J.A."/>
            <person name="Coyne R.S."/>
            <person name="Wu M."/>
            <person name="Wu D."/>
            <person name="Thiagarajan M."/>
            <person name="Wortman J.R."/>
            <person name="Badger J.H."/>
            <person name="Ren Q."/>
            <person name="Amedeo P."/>
            <person name="Jones K.M."/>
            <person name="Tallon L.J."/>
            <person name="Delcher A.L."/>
            <person name="Salzberg S.L."/>
            <person name="Silva J.C."/>
            <person name="Haas B.J."/>
            <person name="Majoros W.H."/>
            <person name="Farzad M."/>
            <person name="Carlton J.M."/>
            <person name="Smith R.K. Jr."/>
            <person name="Garg J."/>
            <person name="Pearlman R.E."/>
            <person name="Karrer K.M."/>
            <person name="Sun L."/>
            <person name="Manning G."/>
            <person name="Elde N.C."/>
            <person name="Turkewitz A.P."/>
            <person name="Asai D.J."/>
            <person name="Wilkes D.E."/>
            <person name="Wang Y."/>
            <person name="Cai H."/>
            <person name="Collins K."/>
            <person name="Stewart B.A."/>
            <person name="Lee S.R."/>
            <person name="Wilamowska K."/>
            <person name="Weinberg Z."/>
            <person name="Ruzzo W.L."/>
            <person name="Wloga D."/>
            <person name="Gaertig J."/>
            <person name="Frankel J."/>
            <person name="Tsao C.-C."/>
            <person name="Gorovsky M.A."/>
            <person name="Keeling P.J."/>
            <person name="Waller R.F."/>
            <person name="Patron N.J."/>
            <person name="Cherry J.M."/>
            <person name="Stover N.A."/>
            <person name="Krieger C.J."/>
            <person name="del Toro C."/>
            <person name="Ryder H.F."/>
            <person name="Williamson S.C."/>
            <person name="Barbeau R.A."/>
            <person name="Hamilton E.P."/>
            <person name="Orias E."/>
        </authorList>
    </citation>
    <scope>NUCLEOTIDE SEQUENCE [LARGE SCALE GENOMIC DNA]</scope>
    <source>
        <strain evidence="2">SB210</strain>
    </source>
</reference>
<name>W7XHI6_TETTS</name>
<dbReference type="RefSeq" id="XP_012654852.1">
    <property type="nucleotide sequence ID" value="XM_012799398.1"/>
</dbReference>
<dbReference type="KEGG" id="tet:TTHERM_000630179"/>
<organism evidence="1 2">
    <name type="scientific">Tetrahymena thermophila (strain SB210)</name>
    <dbReference type="NCBI Taxonomy" id="312017"/>
    <lineage>
        <taxon>Eukaryota</taxon>
        <taxon>Sar</taxon>
        <taxon>Alveolata</taxon>
        <taxon>Ciliophora</taxon>
        <taxon>Intramacronucleata</taxon>
        <taxon>Oligohymenophorea</taxon>
        <taxon>Hymenostomatida</taxon>
        <taxon>Tetrahymenina</taxon>
        <taxon>Tetrahymenidae</taxon>
        <taxon>Tetrahymena</taxon>
    </lineage>
</organism>
<dbReference type="EMBL" id="GG662532">
    <property type="protein sequence ID" value="EWS72569.1"/>
    <property type="molecule type" value="Genomic_DNA"/>
</dbReference>
<dbReference type="AlphaFoldDB" id="W7XHI6"/>
<dbReference type="Proteomes" id="UP000009168">
    <property type="component" value="Unassembled WGS sequence"/>
</dbReference>
<accession>W7XHI6</accession>
<gene>
    <name evidence="1" type="ORF">TTHERM_000630179</name>
</gene>
<evidence type="ECO:0000313" key="1">
    <source>
        <dbReference type="EMBL" id="EWS72569.1"/>
    </source>
</evidence>
<keyword evidence="2" id="KW-1185">Reference proteome</keyword>
<dbReference type="GeneID" id="24439916"/>